<dbReference type="InterPro" id="IPR013520">
    <property type="entry name" value="Ribonucl_H"/>
</dbReference>
<evidence type="ECO:0000256" key="3">
    <source>
        <dbReference type="SAM" id="MobiDB-lite"/>
    </source>
</evidence>
<dbReference type="OrthoDB" id="16516at2759"/>
<evidence type="ECO:0000259" key="4">
    <source>
        <dbReference type="SMART" id="SM00479"/>
    </source>
</evidence>
<organism evidence="5 6">
    <name type="scientific">Albugo candida</name>
    <dbReference type="NCBI Taxonomy" id="65357"/>
    <lineage>
        <taxon>Eukaryota</taxon>
        <taxon>Sar</taxon>
        <taxon>Stramenopiles</taxon>
        <taxon>Oomycota</taxon>
        <taxon>Peronosporomycetes</taxon>
        <taxon>Albuginales</taxon>
        <taxon>Albuginaceae</taxon>
        <taxon>Albugo</taxon>
    </lineage>
</organism>
<dbReference type="GO" id="GO:0005634">
    <property type="term" value="C:nucleus"/>
    <property type="evidence" value="ECO:0007669"/>
    <property type="project" value="TreeGrafter"/>
</dbReference>
<dbReference type="PANTHER" id="PTHR12801:SF159">
    <property type="entry name" value="C3H1-TYPE DOMAIN-CONTAINING PROTEIN"/>
    <property type="match status" value="1"/>
</dbReference>
<feature type="region of interest" description="Disordered" evidence="3">
    <location>
        <begin position="1"/>
        <end position="31"/>
    </location>
</feature>
<dbReference type="Pfam" id="PF00929">
    <property type="entry name" value="RNase_T"/>
    <property type="match status" value="1"/>
</dbReference>
<sequence>MYTKVPTKSLADTWEDSESGPGTGRLTSSPENARRVKIEENPALQRAKNEFISEIFFAIDVECVATGVGHSYVISSASFAWLVNQSFRHRDRDVARIAVVSEDETVFYDQYVLPEKPIVSYLTQLTGISPDDLVGAPSLDSALMQLRTILPMNCVIVGQSIKKDLEWLGLVKEKDYKQSFDVADLFRIPMQSQNGTIRYRNFSLRHVAKYLLGTSIQEADHDPVIDAMYAMKVFKQFRYLHESPARRDAVYQTLLQTPRTPSFAQRFPVVDGVAMKPPRKQKSSSPYQLSQRNQDERC</sequence>
<dbReference type="SMART" id="SM00479">
    <property type="entry name" value="EXOIII"/>
    <property type="match status" value="1"/>
</dbReference>
<dbReference type="Proteomes" id="UP000053237">
    <property type="component" value="Unassembled WGS sequence"/>
</dbReference>
<dbReference type="STRING" id="65357.A0A024G7B6"/>
<dbReference type="InterPro" id="IPR036397">
    <property type="entry name" value="RNaseH_sf"/>
</dbReference>
<dbReference type="InParanoid" id="A0A024G7B6"/>
<reference evidence="5 6" key="1">
    <citation type="submission" date="2012-05" db="EMBL/GenBank/DDBJ databases">
        <title>Recombination and specialization in a pathogen metapopulation.</title>
        <authorList>
            <person name="Gardiner A."/>
            <person name="Kemen E."/>
            <person name="Schultz-Larsen T."/>
            <person name="MacLean D."/>
            <person name="Van Oosterhout C."/>
            <person name="Jones J.D.G."/>
        </authorList>
    </citation>
    <scope>NUCLEOTIDE SEQUENCE [LARGE SCALE GENOMIC DNA]</scope>
    <source>
        <strain evidence="5 6">Ac Nc2</strain>
    </source>
</reference>
<keyword evidence="6" id="KW-1185">Reference proteome</keyword>
<dbReference type="FunFam" id="3.30.420.10:FF:000166">
    <property type="entry name" value="Exonuclease family protein"/>
    <property type="match status" value="1"/>
</dbReference>
<protein>
    <recommendedName>
        <fullName evidence="4">Exonuclease domain-containing protein</fullName>
    </recommendedName>
</protein>
<dbReference type="InterPro" id="IPR012337">
    <property type="entry name" value="RNaseH-like_sf"/>
</dbReference>
<dbReference type="InterPro" id="IPR047021">
    <property type="entry name" value="REXO1/3/4-like"/>
</dbReference>
<accession>A0A024G7B6</accession>
<dbReference type="SUPFAM" id="SSF53098">
    <property type="entry name" value="Ribonuclease H-like"/>
    <property type="match status" value="1"/>
</dbReference>
<dbReference type="Gene3D" id="3.30.420.10">
    <property type="entry name" value="Ribonuclease H-like superfamily/Ribonuclease H"/>
    <property type="match status" value="1"/>
</dbReference>
<evidence type="ECO:0000256" key="2">
    <source>
        <dbReference type="ARBA" id="ARBA00022801"/>
    </source>
</evidence>
<keyword evidence="1" id="KW-0540">Nuclease</keyword>
<keyword evidence="2" id="KW-0378">Hydrolase</keyword>
<feature type="region of interest" description="Disordered" evidence="3">
    <location>
        <begin position="274"/>
        <end position="298"/>
    </location>
</feature>
<feature type="domain" description="Exonuclease" evidence="4">
    <location>
        <begin position="55"/>
        <end position="243"/>
    </location>
</feature>
<evidence type="ECO:0000256" key="1">
    <source>
        <dbReference type="ARBA" id="ARBA00022722"/>
    </source>
</evidence>
<evidence type="ECO:0000313" key="5">
    <source>
        <dbReference type="EMBL" id="CCI42559.1"/>
    </source>
</evidence>
<gene>
    <name evidence="5" type="ORF">BN9_033430</name>
</gene>
<comment type="caution">
    <text evidence="5">The sequence shown here is derived from an EMBL/GenBank/DDBJ whole genome shotgun (WGS) entry which is preliminary data.</text>
</comment>
<dbReference type="EMBL" id="CAIX01000035">
    <property type="protein sequence ID" value="CCI42559.1"/>
    <property type="molecule type" value="Genomic_DNA"/>
</dbReference>
<dbReference type="PANTHER" id="PTHR12801">
    <property type="entry name" value="RNA EXONUCLEASE REXO1 / RECO3 FAMILY MEMBER-RELATED"/>
    <property type="match status" value="1"/>
</dbReference>
<dbReference type="AlphaFoldDB" id="A0A024G7B6"/>
<proteinExistence type="predicted"/>
<dbReference type="GO" id="GO:0003676">
    <property type="term" value="F:nucleic acid binding"/>
    <property type="evidence" value="ECO:0007669"/>
    <property type="project" value="InterPro"/>
</dbReference>
<name>A0A024G7B6_9STRA</name>
<feature type="compositionally biased region" description="Polar residues" evidence="3">
    <location>
        <begin position="283"/>
        <end position="292"/>
    </location>
</feature>
<evidence type="ECO:0000313" key="6">
    <source>
        <dbReference type="Proteomes" id="UP000053237"/>
    </source>
</evidence>
<dbReference type="GO" id="GO:0004527">
    <property type="term" value="F:exonuclease activity"/>
    <property type="evidence" value="ECO:0007669"/>
    <property type="project" value="InterPro"/>
</dbReference>